<evidence type="ECO:0000313" key="5">
    <source>
        <dbReference type="Proteomes" id="UP000270261"/>
    </source>
</evidence>
<gene>
    <name evidence="4" type="ORF">EHV23_07935</name>
</gene>
<dbReference type="InterPro" id="IPR006047">
    <property type="entry name" value="GH13_cat_dom"/>
</dbReference>
<evidence type="ECO:0000256" key="2">
    <source>
        <dbReference type="ARBA" id="ARBA00023295"/>
    </source>
</evidence>
<reference evidence="4 5" key="1">
    <citation type="submission" date="2018-11" db="EMBL/GenBank/DDBJ databases">
        <title>Genome sequencing of Lautropia sp. KCOM 2505 (= ChDC F240).</title>
        <authorList>
            <person name="Kook J.-K."/>
            <person name="Park S.-N."/>
            <person name="Lim Y.K."/>
        </authorList>
    </citation>
    <scope>NUCLEOTIDE SEQUENCE [LARGE SCALE GENOMIC DNA]</scope>
    <source>
        <strain evidence="4 5">KCOM 2505</strain>
    </source>
</reference>
<name>A0A3R8NDA4_9BURK</name>
<dbReference type="OrthoDB" id="9805159at2"/>
<dbReference type="RefSeq" id="WP_125095422.1">
    <property type="nucleotide sequence ID" value="NZ_RRUE01000001.1"/>
</dbReference>
<dbReference type="PANTHER" id="PTHR10357">
    <property type="entry name" value="ALPHA-AMYLASE FAMILY MEMBER"/>
    <property type="match status" value="1"/>
</dbReference>
<organism evidence="4 5">
    <name type="scientific">Lautropia dentalis</name>
    <dbReference type="NCBI Taxonomy" id="2490857"/>
    <lineage>
        <taxon>Bacteria</taxon>
        <taxon>Pseudomonadati</taxon>
        <taxon>Pseudomonadota</taxon>
        <taxon>Betaproteobacteria</taxon>
        <taxon>Burkholderiales</taxon>
        <taxon>Burkholderiaceae</taxon>
        <taxon>Lautropia</taxon>
    </lineage>
</organism>
<evidence type="ECO:0000313" key="4">
    <source>
        <dbReference type="EMBL" id="RRN45996.1"/>
    </source>
</evidence>
<dbReference type="Pfam" id="PF00128">
    <property type="entry name" value="Alpha-amylase"/>
    <property type="match status" value="2"/>
</dbReference>
<dbReference type="Gene3D" id="3.20.20.80">
    <property type="entry name" value="Glycosidases"/>
    <property type="match status" value="2"/>
</dbReference>
<protein>
    <submittedName>
        <fullName evidence="4">Alpha-amylase</fullName>
    </submittedName>
</protein>
<dbReference type="SUPFAM" id="SSF51445">
    <property type="entry name" value="(Trans)glycosidases"/>
    <property type="match status" value="1"/>
</dbReference>
<dbReference type="AlphaFoldDB" id="A0A3R8NDA4"/>
<sequence>MSLLDNAIWWHVYPLGAMGAPIHDRSGDDAGHRLPRLEAWLDYVVELGCSGLLLGPIFESVAHGYDTLDHFRIDARLGDDADFDHFMAACRERGLSVMLDGVFNHVAASHPRVEELAERDEHGNVQCWEGHCQLTNLDHSKPEVAQLVVDVMLHWLRRGIAGWRLDVAYDVPRSFWRKVTRRVREEFPDALFLGEVIHGDYARFVYTSKLDTVTEYELWKATWSSIKERNFWELDWTLGRHAKMCETFVPQTFIGNHDVTRVASQVGGAGAIVAAAILFTVPGMPSIYYGDEQGFRGLKGEGERHDDDLRPELPESPDGLLPYGWWMFNLYRVLIALRRRNPWLARGKLEVLAKSNTAIYYKISDDAGNYLHVHLETEPRMLVIISQHDGEVFRWEGESDPP</sequence>
<dbReference type="CDD" id="cd11354">
    <property type="entry name" value="AmyAc_bac_CMD_like"/>
    <property type="match status" value="1"/>
</dbReference>
<dbReference type="Proteomes" id="UP000270261">
    <property type="component" value="Unassembled WGS sequence"/>
</dbReference>
<dbReference type="EMBL" id="RRUE01000001">
    <property type="protein sequence ID" value="RRN45996.1"/>
    <property type="molecule type" value="Genomic_DNA"/>
</dbReference>
<dbReference type="GO" id="GO:0016798">
    <property type="term" value="F:hydrolase activity, acting on glycosyl bonds"/>
    <property type="evidence" value="ECO:0007669"/>
    <property type="project" value="UniProtKB-KW"/>
</dbReference>
<keyword evidence="2" id="KW-0326">Glycosidase</keyword>
<dbReference type="SMART" id="SM00642">
    <property type="entry name" value="Aamy"/>
    <property type="match status" value="1"/>
</dbReference>
<evidence type="ECO:0000259" key="3">
    <source>
        <dbReference type="SMART" id="SM00642"/>
    </source>
</evidence>
<keyword evidence="5" id="KW-1185">Reference proteome</keyword>
<keyword evidence="1" id="KW-0378">Hydrolase</keyword>
<comment type="caution">
    <text evidence="4">The sequence shown here is derived from an EMBL/GenBank/DDBJ whole genome shotgun (WGS) entry which is preliminary data.</text>
</comment>
<accession>A0A3R8NDA4</accession>
<proteinExistence type="predicted"/>
<dbReference type="InterPro" id="IPR017853">
    <property type="entry name" value="GH"/>
</dbReference>
<dbReference type="GO" id="GO:0005975">
    <property type="term" value="P:carbohydrate metabolic process"/>
    <property type="evidence" value="ECO:0007669"/>
    <property type="project" value="InterPro"/>
</dbReference>
<evidence type="ECO:0000256" key="1">
    <source>
        <dbReference type="ARBA" id="ARBA00022801"/>
    </source>
</evidence>
<dbReference type="PANTHER" id="PTHR10357:SF210">
    <property type="entry name" value="MALTODEXTRIN GLUCOSIDASE"/>
    <property type="match status" value="1"/>
</dbReference>
<feature type="domain" description="Glycosyl hydrolase family 13 catalytic" evidence="3">
    <location>
        <begin position="23"/>
        <end position="338"/>
    </location>
</feature>